<dbReference type="Gene3D" id="2.40.230.20">
    <property type="entry name" value="Nucleoside-specific channel-forming protein, Tsx-like"/>
    <property type="match status" value="1"/>
</dbReference>
<reference evidence="7 8" key="1">
    <citation type="submission" date="2019-04" db="EMBL/GenBank/DDBJ databases">
        <authorList>
            <consortium name="Pathogen Informatics"/>
        </authorList>
    </citation>
    <scope>NUCLEOTIDE SEQUENCE [LARGE SCALE GENOMIC DNA]</scope>
    <source>
        <strain evidence="7 8">NCTC9185</strain>
    </source>
</reference>
<dbReference type="PRINTS" id="PR01277">
    <property type="entry name" value="CHANNELTSX"/>
</dbReference>
<dbReference type="Pfam" id="PF03502">
    <property type="entry name" value="Channel_Tsx"/>
    <property type="match status" value="1"/>
</dbReference>
<name>A0A4U9D8W3_RAOTE</name>
<evidence type="ECO:0000313" key="8">
    <source>
        <dbReference type="Proteomes" id="UP000339249"/>
    </source>
</evidence>
<dbReference type="NCBIfam" id="NF011686">
    <property type="entry name" value="PRK15106.1"/>
    <property type="match status" value="1"/>
</dbReference>
<keyword evidence="4" id="KW-0732">Signal</keyword>
<evidence type="ECO:0000256" key="3">
    <source>
        <dbReference type="ARBA" id="ARBA00014794"/>
    </source>
</evidence>
<evidence type="ECO:0000256" key="6">
    <source>
        <dbReference type="ARBA" id="ARBA00023237"/>
    </source>
</evidence>
<evidence type="ECO:0000256" key="5">
    <source>
        <dbReference type="ARBA" id="ARBA00023136"/>
    </source>
</evidence>
<organism evidence="7 8">
    <name type="scientific">Raoultella terrigena</name>
    <name type="common">Klebsiella terrigena</name>
    <dbReference type="NCBI Taxonomy" id="577"/>
    <lineage>
        <taxon>Bacteria</taxon>
        <taxon>Pseudomonadati</taxon>
        <taxon>Pseudomonadota</taxon>
        <taxon>Gammaproteobacteria</taxon>
        <taxon>Enterobacterales</taxon>
        <taxon>Enterobacteriaceae</taxon>
        <taxon>Klebsiella/Raoultella group</taxon>
        <taxon>Raoultella</taxon>
    </lineage>
</organism>
<gene>
    <name evidence="7" type="primary">tsx_2</name>
    <name evidence="7" type="ORF">NCTC9185_06529</name>
</gene>
<dbReference type="InterPro" id="IPR036777">
    <property type="entry name" value="Channel_Tsx-like_sf"/>
</dbReference>
<dbReference type="SUPFAM" id="SSF111364">
    <property type="entry name" value="Tsx-like channel"/>
    <property type="match status" value="1"/>
</dbReference>
<keyword evidence="6" id="KW-0998">Cell outer membrane</keyword>
<evidence type="ECO:0000313" key="7">
    <source>
        <dbReference type="EMBL" id="VTN14467.1"/>
    </source>
</evidence>
<dbReference type="Proteomes" id="UP000339249">
    <property type="component" value="Unassembled WGS sequence"/>
</dbReference>
<evidence type="ECO:0000256" key="4">
    <source>
        <dbReference type="ARBA" id="ARBA00022729"/>
    </source>
</evidence>
<sequence length="234" mass="26815">MFPICETTRIFVSNDFYNRRHRNTKYLETLRQLSSRLLAQFKQWHHYEKTLLAASAVVALSASFTAGAAENDKPQYLSDWWHQSVNVVGSYHTRFGPQIRNDTYLEYEAFAKKDWFDFYGYMDAPVFFGGNSTAKGIWNHGSPLFMEIEPRFSIDKLTNTDLSFGPFKEWYFANNYIYDMGRNASGRQSTWYMGLGTDIDTGLPMSLSLNVYANTSGRTTAHPTKTSGMATASR</sequence>
<evidence type="ECO:0000256" key="2">
    <source>
        <dbReference type="ARBA" id="ARBA00008728"/>
    </source>
</evidence>
<keyword evidence="5" id="KW-0472">Membrane</keyword>
<dbReference type="GO" id="GO:0005337">
    <property type="term" value="F:nucleoside transmembrane transporter activity"/>
    <property type="evidence" value="ECO:0007669"/>
    <property type="project" value="InterPro"/>
</dbReference>
<dbReference type="EMBL" id="CABDVU010000001">
    <property type="protein sequence ID" value="VTN14467.1"/>
    <property type="molecule type" value="Genomic_DNA"/>
</dbReference>
<comment type="subcellular location">
    <subcellularLocation>
        <location evidence="1">Cell outer membrane</location>
        <topology evidence="1">Multi-pass membrane protein</topology>
    </subcellularLocation>
</comment>
<comment type="similarity">
    <text evidence="2">Belongs to the nucleoside-specific channel-forming outer membrane porin (Tsx) (TC 1.B.10) family.</text>
</comment>
<proteinExistence type="inferred from homology"/>
<evidence type="ECO:0000256" key="1">
    <source>
        <dbReference type="ARBA" id="ARBA00004571"/>
    </source>
</evidence>
<dbReference type="InterPro" id="IPR003055">
    <property type="entry name" value="Channel_Tsx"/>
</dbReference>
<dbReference type="AlphaFoldDB" id="A0A4U9D8W3"/>
<dbReference type="InterPro" id="IPR018013">
    <property type="entry name" value="Channel_Tsx-like"/>
</dbReference>
<dbReference type="GO" id="GO:0009279">
    <property type="term" value="C:cell outer membrane"/>
    <property type="evidence" value="ECO:0007669"/>
    <property type="project" value="UniProtKB-SubCell"/>
</dbReference>
<accession>A0A4U9D8W3</accession>
<protein>
    <recommendedName>
        <fullName evidence="3">Nucleoside-specific channel-forming protein Tsx</fullName>
    </recommendedName>
</protein>